<dbReference type="EMBL" id="KV722359">
    <property type="protein sequence ID" value="OCH93131.1"/>
    <property type="molecule type" value="Genomic_DNA"/>
</dbReference>
<gene>
    <name evidence="2" type="ORF">OBBRIDRAFT_372786</name>
</gene>
<feature type="region of interest" description="Disordered" evidence="1">
    <location>
        <begin position="221"/>
        <end position="272"/>
    </location>
</feature>
<keyword evidence="3" id="KW-1185">Reference proteome</keyword>
<proteinExistence type="predicted"/>
<feature type="compositionally biased region" description="Acidic residues" evidence="1">
    <location>
        <begin position="228"/>
        <end position="237"/>
    </location>
</feature>
<name>A0A8E2DN46_9APHY</name>
<evidence type="ECO:0000256" key="1">
    <source>
        <dbReference type="SAM" id="MobiDB-lite"/>
    </source>
</evidence>
<reference evidence="2 3" key="1">
    <citation type="submission" date="2016-07" db="EMBL/GenBank/DDBJ databases">
        <title>Draft genome of the white-rot fungus Obba rivulosa 3A-2.</title>
        <authorList>
            <consortium name="DOE Joint Genome Institute"/>
            <person name="Miettinen O."/>
            <person name="Riley R."/>
            <person name="Acob R."/>
            <person name="Barry K."/>
            <person name="Cullen D."/>
            <person name="De Vries R."/>
            <person name="Hainaut M."/>
            <person name="Hatakka A."/>
            <person name="Henrissat B."/>
            <person name="Hilden K."/>
            <person name="Kuo R."/>
            <person name="Labutti K."/>
            <person name="Lipzen A."/>
            <person name="Makela M.R."/>
            <person name="Sandor L."/>
            <person name="Spatafora J.W."/>
            <person name="Grigoriev I.V."/>
            <person name="Hibbett D.S."/>
        </authorList>
    </citation>
    <scope>NUCLEOTIDE SEQUENCE [LARGE SCALE GENOMIC DNA]</scope>
    <source>
        <strain evidence="2 3">3A-2</strain>
    </source>
</reference>
<dbReference type="OrthoDB" id="3364141at2759"/>
<evidence type="ECO:0000313" key="2">
    <source>
        <dbReference type="EMBL" id="OCH93131.1"/>
    </source>
</evidence>
<protein>
    <submittedName>
        <fullName evidence="2">Uncharacterized protein</fullName>
    </submittedName>
</protein>
<sequence>MTTWTTYPYHMHPWFRMPSLKRKDHSDDSESSSGEYAARSPSPPRVKRRRCDLLEKGLAQLDLNAVVDGSRAPGILAADVPRHVAAASPAQPSFQGPPAWAASTSTSAYPANVPPPRVVRPGSVEEPTSPAQSEIPDVRMKVRTWYEIEKDRIVVTDLEGSDTEGSDVDAPAEPLASVAVSPTLLARMSRQNELPIYARNTSGSNPSQALVLFRPLVKPTDVAADAHEPEEETETTEPEERFVEMDSDGEVMMDTSPLATPPADDAMDIEPL</sequence>
<dbReference type="Proteomes" id="UP000250043">
    <property type="component" value="Unassembled WGS sequence"/>
</dbReference>
<dbReference type="AlphaFoldDB" id="A0A8E2DN46"/>
<evidence type="ECO:0000313" key="3">
    <source>
        <dbReference type="Proteomes" id="UP000250043"/>
    </source>
</evidence>
<organism evidence="2 3">
    <name type="scientific">Obba rivulosa</name>
    <dbReference type="NCBI Taxonomy" id="1052685"/>
    <lineage>
        <taxon>Eukaryota</taxon>
        <taxon>Fungi</taxon>
        <taxon>Dikarya</taxon>
        <taxon>Basidiomycota</taxon>
        <taxon>Agaricomycotina</taxon>
        <taxon>Agaricomycetes</taxon>
        <taxon>Polyporales</taxon>
        <taxon>Gelatoporiaceae</taxon>
        <taxon>Obba</taxon>
    </lineage>
</organism>
<accession>A0A8E2DN46</accession>
<feature type="region of interest" description="Disordered" evidence="1">
    <location>
        <begin position="18"/>
        <end position="49"/>
    </location>
</feature>